<dbReference type="AlphaFoldDB" id="A0A484HCE6"/>
<protein>
    <submittedName>
        <fullName evidence="2">O-acetylhomoserine sulfhydrylase / O-succinylhomoserine sulfhydrylase</fullName>
        <ecNumber evidence="2">2.5.1.48</ecNumber>
        <ecNumber evidence="2">2.5.1.49</ecNumber>
    </submittedName>
</protein>
<dbReference type="EC" id="2.5.1.48" evidence="2"/>
<dbReference type="Gene3D" id="3.40.50.720">
    <property type="entry name" value="NAD(P)-binding Rossmann-like Domain"/>
    <property type="match status" value="1"/>
</dbReference>
<organism evidence="2">
    <name type="scientific">invertebrate metagenome</name>
    <dbReference type="NCBI Taxonomy" id="1711999"/>
    <lineage>
        <taxon>unclassified sequences</taxon>
        <taxon>metagenomes</taxon>
        <taxon>organismal metagenomes</taxon>
    </lineage>
</organism>
<dbReference type="InterPro" id="IPR036291">
    <property type="entry name" value="NAD(P)-bd_dom_sf"/>
</dbReference>
<dbReference type="GO" id="GO:0003962">
    <property type="term" value="F:cystathionine gamma-synthase activity"/>
    <property type="evidence" value="ECO:0007669"/>
    <property type="project" value="UniProtKB-EC"/>
</dbReference>
<dbReference type="EMBL" id="LR026963">
    <property type="protein sequence ID" value="VBB69482.1"/>
    <property type="molecule type" value="Genomic_DNA"/>
</dbReference>
<dbReference type="Pfam" id="PF13380">
    <property type="entry name" value="CoA_binding_2"/>
    <property type="match status" value="1"/>
</dbReference>
<reference evidence="2" key="1">
    <citation type="submission" date="2018-10" db="EMBL/GenBank/DDBJ databases">
        <authorList>
            <person name="Gruber-Vodicka H."/>
            <person name="Jaeckle O."/>
        </authorList>
    </citation>
    <scope>NUCLEOTIDE SEQUENCE</scope>
</reference>
<feature type="domain" description="CoA-binding" evidence="1">
    <location>
        <begin position="16"/>
        <end position="114"/>
    </location>
</feature>
<evidence type="ECO:0000313" key="2">
    <source>
        <dbReference type="EMBL" id="VBB69482.1"/>
    </source>
</evidence>
<dbReference type="EC" id="2.5.1.49" evidence="2"/>
<dbReference type="SUPFAM" id="SSF51735">
    <property type="entry name" value="NAD(P)-binding Rossmann-fold domains"/>
    <property type="match status" value="1"/>
</dbReference>
<dbReference type="PANTHER" id="PTHR33303:SF2">
    <property type="entry name" value="COA-BINDING DOMAIN-CONTAINING PROTEIN"/>
    <property type="match status" value="1"/>
</dbReference>
<keyword evidence="2" id="KW-0808">Transferase</keyword>
<name>A0A484HCE6_9ZZZZ</name>
<gene>
    <name evidence="2" type="ORF">RIEGSTA812A_PEG_955</name>
</gene>
<dbReference type="GO" id="GO:0003961">
    <property type="term" value="F:O-acetylhomoserine aminocarboxypropyltransferase activity"/>
    <property type="evidence" value="ECO:0007669"/>
    <property type="project" value="UniProtKB-EC"/>
</dbReference>
<dbReference type="PANTHER" id="PTHR33303">
    <property type="entry name" value="CYTOPLASMIC PROTEIN-RELATED"/>
    <property type="match status" value="1"/>
</dbReference>
<sequence>MMQHEVYTDSYLRSILSSVKTIALVGASEKTDRPSYRVMRFLQDNGYRVIPINPSLAGKQILGETIYATLADAPAPYEMVDIFRNSEAAGILVDEAIHLAPVKSISVIWMQLSVKNSPAAVRAETAGLKVIMDRCPKIELQRLGASS</sequence>
<dbReference type="SMART" id="SM00881">
    <property type="entry name" value="CoA_binding"/>
    <property type="match status" value="1"/>
</dbReference>
<proteinExistence type="predicted"/>
<evidence type="ECO:0000259" key="1">
    <source>
        <dbReference type="SMART" id="SM00881"/>
    </source>
</evidence>
<accession>A0A484HCE6</accession>
<dbReference type="InterPro" id="IPR003781">
    <property type="entry name" value="CoA-bd"/>
</dbReference>